<evidence type="ECO:0000256" key="5">
    <source>
        <dbReference type="ARBA" id="ARBA00022842"/>
    </source>
</evidence>
<keyword evidence="3" id="KW-0479">Metal-binding</keyword>
<protein>
    <submittedName>
        <fullName evidence="8">NUDIX domain-containing protein</fullName>
    </submittedName>
</protein>
<organism evidence="8 9">
    <name type="scientific">Acidovorax bellezanensis</name>
    <dbReference type="NCBI Taxonomy" id="2976702"/>
    <lineage>
        <taxon>Bacteria</taxon>
        <taxon>Pseudomonadati</taxon>
        <taxon>Pseudomonadota</taxon>
        <taxon>Betaproteobacteria</taxon>
        <taxon>Burkholderiales</taxon>
        <taxon>Comamonadaceae</taxon>
        <taxon>Acidovorax</taxon>
    </lineage>
</organism>
<dbReference type="SUPFAM" id="SSF55811">
    <property type="entry name" value="Nudix"/>
    <property type="match status" value="1"/>
</dbReference>
<evidence type="ECO:0000256" key="3">
    <source>
        <dbReference type="ARBA" id="ARBA00022723"/>
    </source>
</evidence>
<dbReference type="PANTHER" id="PTHR12318:SF0">
    <property type="entry name" value="ACYL-COENZYME A DIPHOSPHATASE NUDT19"/>
    <property type="match status" value="1"/>
</dbReference>
<evidence type="ECO:0000313" key="9">
    <source>
        <dbReference type="Proteomes" id="UP001525968"/>
    </source>
</evidence>
<dbReference type="Proteomes" id="UP001525968">
    <property type="component" value="Unassembled WGS sequence"/>
</dbReference>
<comment type="cofactor">
    <cofactor evidence="1">
        <name>Mn(2+)</name>
        <dbReference type="ChEBI" id="CHEBI:29035"/>
    </cofactor>
</comment>
<dbReference type="InterPro" id="IPR039121">
    <property type="entry name" value="NUDT19"/>
</dbReference>
<evidence type="ECO:0000256" key="6">
    <source>
        <dbReference type="ARBA" id="ARBA00023211"/>
    </source>
</evidence>
<dbReference type="InterPro" id="IPR015797">
    <property type="entry name" value="NUDIX_hydrolase-like_dom_sf"/>
</dbReference>
<reference evidence="8 9" key="1">
    <citation type="submission" date="2022-09" db="EMBL/GenBank/DDBJ databases">
        <title>Draft genome of isolate Be4.</title>
        <authorList>
            <person name="Sanchez-Castro I."/>
            <person name="Martinez-Rodriguez P."/>
            <person name="Descostes M."/>
            <person name="Merroun M."/>
        </authorList>
    </citation>
    <scope>NUCLEOTIDE SEQUENCE [LARGE SCALE GENOMIC DNA]</scope>
    <source>
        <strain evidence="8 9">Be4</strain>
    </source>
</reference>
<name>A0ABT2PQJ5_9BURK</name>
<accession>A0ABT2PQJ5</accession>
<keyword evidence="6" id="KW-0464">Manganese</keyword>
<evidence type="ECO:0000259" key="7">
    <source>
        <dbReference type="PROSITE" id="PS51462"/>
    </source>
</evidence>
<keyword evidence="5" id="KW-0460">Magnesium</keyword>
<evidence type="ECO:0000256" key="1">
    <source>
        <dbReference type="ARBA" id="ARBA00001936"/>
    </source>
</evidence>
<dbReference type="RefSeq" id="WP_261501982.1">
    <property type="nucleotide sequence ID" value="NZ_JAODYH010000011.1"/>
</dbReference>
<gene>
    <name evidence="8" type="ORF">N0K08_19080</name>
</gene>
<keyword evidence="4" id="KW-0378">Hydrolase</keyword>
<dbReference type="PANTHER" id="PTHR12318">
    <property type="entry name" value="TESTOSTERONE-REGULATED PROTEIN RP2"/>
    <property type="match status" value="1"/>
</dbReference>
<keyword evidence="9" id="KW-1185">Reference proteome</keyword>
<proteinExistence type="predicted"/>
<feature type="domain" description="Nudix hydrolase" evidence="7">
    <location>
        <begin position="11"/>
        <end position="211"/>
    </location>
</feature>
<dbReference type="PROSITE" id="PS51462">
    <property type="entry name" value="NUDIX"/>
    <property type="match status" value="1"/>
</dbReference>
<evidence type="ECO:0000256" key="4">
    <source>
        <dbReference type="ARBA" id="ARBA00022801"/>
    </source>
</evidence>
<evidence type="ECO:0000256" key="2">
    <source>
        <dbReference type="ARBA" id="ARBA00001946"/>
    </source>
</evidence>
<sequence length="289" mass="31598">MSLSTSPIVTPKHASTLILLRDSAQGPEVLMLKRSGLSDVLGDAYVFPGGKLDADDFQLDPRISLDEPLALLKQRISDDACDAETAAALFVAAIRETFEESGILLVNGATAPLCEQVARGLREGASFSQTLSASNLMLSVSALAPWSRWITPISSLQAKRFDTRFFVARVPEGALGRHDGHETTASAWMRPRQAMDRYWAGEIKLAPPQIMTLVDFSDERDVESILAAARSRVPPLVQPVILQGEDGPKLCYPGDPDHDQPLRAMRGPLRLAIRNGRYEPEKGFAAFFE</sequence>
<dbReference type="InterPro" id="IPR000086">
    <property type="entry name" value="NUDIX_hydrolase_dom"/>
</dbReference>
<evidence type="ECO:0000313" key="8">
    <source>
        <dbReference type="EMBL" id="MCT9812740.1"/>
    </source>
</evidence>
<dbReference type="Gene3D" id="3.90.79.10">
    <property type="entry name" value="Nucleoside Triphosphate Pyrophosphohydrolase"/>
    <property type="match status" value="1"/>
</dbReference>
<comment type="caution">
    <text evidence="8">The sequence shown here is derived from an EMBL/GenBank/DDBJ whole genome shotgun (WGS) entry which is preliminary data.</text>
</comment>
<comment type="cofactor">
    <cofactor evidence="2">
        <name>Mg(2+)</name>
        <dbReference type="ChEBI" id="CHEBI:18420"/>
    </cofactor>
</comment>
<dbReference type="EMBL" id="JAODYH010000011">
    <property type="protein sequence ID" value="MCT9812740.1"/>
    <property type="molecule type" value="Genomic_DNA"/>
</dbReference>
<dbReference type="CDD" id="cd18870">
    <property type="entry name" value="NUDIX_AcylCoAdiphos_Nudt19"/>
    <property type="match status" value="1"/>
</dbReference>